<proteinExistence type="predicted"/>
<feature type="non-terminal residue" evidence="1">
    <location>
        <position position="1"/>
    </location>
</feature>
<accession>X1UL71</accession>
<gene>
    <name evidence="1" type="ORF">S12H4_34717</name>
</gene>
<organism evidence="1">
    <name type="scientific">marine sediment metagenome</name>
    <dbReference type="NCBI Taxonomy" id="412755"/>
    <lineage>
        <taxon>unclassified sequences</taxon>
        <taxon>metagenomes</taxon>
        <taxon>ecological metagenomes</taxon>
    </lineage>
</organism>
<comment type="caution">
    <text evidence="1">The sequence shown here is derived from an EMBL/GenBank/DDBJ whole genome shotgun (WGS) entry which is preliminary data.</text>
</comment>
<dbReference type="AlphaFoldDB" id="X1UL71"/>
<feature type="non-terminal residue" evidence="1">
    <location>
        <position position="272"/>
    </location>
</feature>
<reference evidence="1" key="1">
    <citation type="journal article" date="2014" name="Front. Microbiol.">
        <title>High frequency of phylogenetically diverse reductive dehalogenase-homologous genes in deep subseafloor sedimentary metagenomes.</title>
        <authorList>
            <person name="Kawai M."/>
            <person name="Futagami T."/>
            <person name="Toyoda A."/>
            <person name="Takaki Y."/>
            <person name="Nishi S."/>
            <person name="Hori S."/>
            <person name="Arai W."/>
            <person name="Tsubouchi T."/>
            <person name="Morono Y."/>
            <person name="Uchiyama I."/>
            <person name="Ito T."/>
            <person name="Fujiyama A."/>
            <person name="Inagaki F."/>
            <person name="Takami H."/>
        </authorList>
    </citation>
    <scope>NUCLEOTIDE SEQUENCE</scope>
    <source>
        <strain evidence="1">Expedition CK06-06</strain>
    </source>
</reference>
<sequence>VAEDALTVALTAVPKVTGDITAATSTLDGLVVTLEAVTAPLALAAAITDGNAALVLSVAAKTAFVDAGGGDGGLEIAAVETAETDLDTAISGEDTATIVAATIDLNTAVDDLVVLTGCIDTYDMVRPLREGWTLISTDKWIDSETSAWEGTATLKYKYTGVAFVSADFADLMPVEALYVKMPAGGWAGLNYSDLAPGMSAKELVEGWNLISSGVEADAGAVLSPLQGSLTTLVSQDAYNVTSENWYIDASTWGAVTRAMNPFDGYWIYMNEA</sequence>
<evidence type="ECO:0000313" key="1">
    <source>
        <dbReference type="EMBL" id="GAI93079.1"/>
    </source>
</evidence>
<name>X1UL71_9ZZZZ</name>
<protein>
    <submittedName>
        <fullName evidence="1">Uncharacterized protein</fullName>
    </submittedName>
</protein>
<dbReference type="EMBL" id="BARW01020563">
    <property type="protein sequence ID" value="GAI93079.1"/>
    <property type="molecule type" value="Genomic_DNA"/>
</dbReference>